<protein>
    <submittedName>
        <fullName evidence="5">Epoxide hydrolase family protein</fullName>
        <ecNumber evidence="5">3.-.-.-</ecNumber>
    </submittedName>
</protein>
<evidence type="ECO:0000313" key="5">
    <source>
        <dbReference type="EMBL" id="MFC5835372.1"/>
    </source>
</evidence>
<dbReference type="GO" id="GO:0016787">
    <property type="term" value="F:hydrolase activity"/>
    <property type="evidence" value="ECO:0007669"/>
    <property type="project" value="UniProtKB-KW"/>
</dbReference>
<sequence length="381" mass="42377">MNEDERIIPFRIDIPQEQLDDLHHRLTTTRWPDDLPAVGWSYGVPTSYAQHLTDYWRTSFDWRAAEARLNAFPQFTTRIDGQNIHFLHARSPEPDALPLIITHGWPGSIAEFLTIIGPLTDPAAHGANPRDAFHVIAPSIPGFAFSGPTTETGWDLHRIARTWAHLMNRLGYHRYGAQGGDSGSVIAPALGRTAPRNVAGVHVNGALGFPTGDPAEHDNLTPAELTRLAQYQDQDRSGYAIIQATRPQTLAFGLHDSPTAQLTWIVEKFKEWTDPAHELPEDAVDIDQLLTNVSIYWFTATAASAARLYKEGQKSWGTATEYSPLPHGVAVFPGDPGVRTIAEREHNVVHWSEFDRGGHFAAMEAPDLLVNDIQAFFRPLR</sequence>
<dbReference type="Proteomes" id="UP001596058">
    <property type="component" value="Unassembled WGS sequence"/>
</dbReference>
<keyword evidence="3 5" id="KW-0378">Hydrolase</keyword>
<comment type="caution">
    <text evidence="5">The sequence shown here is derived from an EMBL/GenBank/DDBJ whole genome shotgun (WGS) entry which is preliminary data.</text>
</comment>
<gene>
    <name evidence="5" type="ORF">ACFPZ3_67120</name>
</gene>
<dbReference type="PANTHER" id="PTHR21661">
    <property type="entry name" value="EPOXIDE HYDROLASE 1-RELATED"/>
    <property type="match status" value="1"/>
</dbReference>
<comment type="similarity">
    <text evidence="1">Belongs to the peptidase S33 family.</text>
</comment>
<dbReference type="EMBL" id="JBHSPA010000125">
    <property type="protein sequence ID" value="MFC5835372.1"/>
    <property type="molecule type" value="Genomic_DNA"/>
</dbReference>
<keyword evidence="6" id="KW-1185">Reference proteome</keyword>
<dbReference type="PANTHER" id="PTHR21661:SF35">
    <property type="entry name" value="EPOXIDE HYDROLASE"/>
    <property type="match status" value="1"/>
</dbReference>
<dbReference type="InterPro" id="IPR000639">
    <property type="entry name" value="Epox_hydrolase-like"/>
</dbReference>
<evidence type="ECO:0000313" key="6">
    <source>
        <dbReference type="Proteomes" id="UP001596058"/>
    </source>
</evidence>
<dbReference type="InterPro" id="IPR016292">
    <property type="entry name" value="Epoxide_hydrolase"/>
</dbReference>
<dbReference type="SUPFAM" id="SSF53474">
    <property type="entry name" value="alpha/beta-Hydrolases"/>
    <property type="match status" value="1"/>
</dbReference>
<dbReference type="PIRSF" id="PIRSF001112">
    <property type="entry name" value="Epoxide_hydrolase"/>
    <property type="match status" value="1"/>
</dbReference>
<dbReference type="InterPro" id="IPR029058">
    <property type="entry name" value="AB_hydrolase_fold"/>
</dbReference>
<evidence type="ECO:0000256" key="1">
    <source>
        <dbReference type="ARBA" id="ARBA00010088"/>
    </source>
</evidence>
<dbReference type="EC" id="3.-.-.-" evidence="5"/>
<accession>A0ABW1DCT4</accession>
<dbReference type="RefSeq" id="WP_379524791.1">
    <property type="nucleotide sequence ID" value="NZ_JBHSPA010000125.1"/>
</dbReference>
<reference evidence="6" key="1">
    <citation type="journal article" date="2019" name="Int. J. Syst. Evol. Microbiol.">
        <title>The Global Catalogue of Microorganisms (GCM) 10K type strain sequencing project: providing services to taxonomists for standard genome sequencing and annotation.</title>
        <authorList>
            <consortium name="The Broad Institute Genomics Platform"/>
            <consortium name="The Broad Institute Genome Sequencing Center for Infectious Disease"/>
            <person name="Wu L."/>
            <person name="Ma J."/>
        </authorList>
    </citation>
    <scope>NUCLEOTIDE SEQUENCE [LARGE SCALE GENOMIC DNA]</scope>
    <source>
        <strain evidence="6">CCUG 53903</strain>
    </source>
</reference>
<dbReference type="InterPro" id="IPR010497">
    <property type="entry name" value="Epoxide_hydro_N"/>
</dbReference>
<name>A0ABW1DCT4_9ACTN</name>
<keyword evidence="2" id="KW-0058">Aromatic hydrocarbons catabolism</keyword>
<organism evidence="5 6">
    <name type="scientific">Nonomuraea insulae</name>
    <dbReference type="NCBI Taxonomy" id="1616787"/>
    <lineage>
        <taxon>Bacteria</taxon>
        <taxon>Bacillati</taxon>
        <taxon>Actinomycetota</taxon>
        <taxon>Actinomycetes</taxon>
        <taxon>Streptosporangiales</taxon>
        <taxon>Streptosporangiaceae</taxon>
        <taxon>Nonomuraea</taxon>
    </lineage>
</organism>
<dbReference type="Pfam" id="PF06441">
    <property type="entry name" value="EHN"/>
    <property type="match status" value="1"/>
</dbReference>
<evidence type="ECO:0000259" key="4">
    <source>
        <dbReference type="Pfam" id="PF06441"/>
    </source>
</evidence>
<evidence type="ECO:0000256" key="3">
    <source>
        <dbReference type="ARBA" id="ARBA00022801"/>
    </source>
</evidence>
<feature type="domain" description="Epoxide hydrolase N-terminal" evidence="4">
    <location>
        <begin position="8"/>
        <end position="112"/>
    </location>
</feature>
<dbReference type="Gene3D" id="3.40.50.1820">
    <property type="entry name" value="alpha/beta hydrolase"/>
    <property type="match status" value="1"/>
</dbReference>
<dbReference type="PRINTS" id="PR00412">
    <property type="entry name" value="EPOXHYDRLASE"/>
</dbReference>
<evidence type="ECO:0000256" key="2">
    <source>
        <dbReference type="ARBA" id="ARBA00022797"/>
    </source>
</evidence>
<proteinExistence type="inferred from homology"/>